<comment type="catalytic activity">
    <reaction evidence="9">
        <text>O-phospho-L-threonine + H(+) = (R)-1-aminopropan-2-yl phosphate + CO2</text>
        <dbReference type="Rhea" id="RHEA:11492"/>
        <dbReference type="ChEBI" id="CHEBI:15378"/>
        <dbReference type="ChEBI" id="CHEBI:16526"/>
        <dbReference type="ChEBI" id="CHEBI:58563"/>
        <dbReference type="ChEBI" id="CHEBI:58675"/>
        <dbReference type="EC" id="4.1.1.81"/>
    </reaction>
</comment>
<dbReference type="STRING" id="44576.SAMN05421881_103210"/>
<protein>
    <recommendedName>
        <fullName evidence="4">threonine-phosphate decarboxylase</fullName>
        <ecNumber evidence="4">4.1.1.81</ecNumber>
    </recommendedName>
    <alternativeName>
        <fullName evidence="8">L-threonine-O-3-phosphate decarboxylase</fullName>
    </alternativeName>
</protein>
<dbReference type="AlphaFoldDB" id="A0A1H3JED2"/>
<keyword evidence="6" id="KW-0663">Pyridoxal phosphate</keyword>
<dbReference type="EMBL" id="FNOY01000032">
    <property type="protein sequence ID" value="SDY37574.1"/>
    <property type="molecule type" value="Genomic_DNA"/>
</dbReference>
<dbReference type="GO" id="GO:0030170">
    <property type="term" value="F:pyridoxal phosphate binding"/>
    <property type="evidence" value="ECO:0007669"/>
    <property type="project" value="InterPro"/>
</dbReference>
<accession>A0A1H3JED2</accession>
<dbReference type="CDD" id="cd00609">
    <property type="entry name" value="AAT_like"/>
    <property type="match status" value="1"/>
</dbReference>
<comment type="cofactor">
    <cofactor evidence="1">
        <name>pyridoxal 5'-phosphate</name>
        <dbReference type="ChEBI" id="CHEBI:597326"/>
    </cofactor>
</comment>
<dbReference type="Gene3D" id="3.90.1150.10">
    <property type="entry name" value="Aspartate Aminotransferase, domain 1"/>
    <property type="match status" value="1"/>
</dbReference>
<evidence type="ECO:0000259" key="10">
    <source>
        <dbReference type="Pfam" id="PF00155"/>
    </source>
</evidence>
<name>A0A1H3JED2_9PROT</name>
<dbReference type="RefSeq" id="WP_245725149.1">
    <property type="nucleotide sequence ID" value="NZ_FNOY01000032.1"/>
</dbReference>
<dbReference type="InterPro" id="IPR004839">
    <property type="entry name" value="Aminotransferase_I/II_large"/>
</dbReference>
<evidence type="ECO:0000256" key="3">
    <source>
        <dbReference type="ARBA" id="ARBA00004953"/>
    </source>
</evidence>
<keyword evidence="12" id="KW-1185">Reference proteome</keyword>
<dbReference type="InterPro" id="IPR004838">
    <property type="entry name" value="NHTrfase_class1_PyrdxlP-BS"/>
</dbReference>
<dbReference type="UniPathway" id="UPA00148"/>
<evidence type="ECO:0000256" key="2">
    <source>
        <dbReference type="ARBA" id="ARBA00003444"/>
    </source>
</evidence>
<dbReference type="InterPro" id="IPR015421">
    <property type="entry name" value="PyrdxlP-dep_Trfase_major"/>
</dbReference>
<evidence type="ECO:0000256" key="5">
    <source>
        <dbReference type="ARBA" id="ARBA00022573"/>
    </source>
</evidence>
<dbReference type="InterPro" id="IPR005860">
    <property type="entry name" value="CobD"/>
</dbReference>
<evidence type="ECO:0000256" key="6">
    <source>
        <dbReference type="ARBA" id="ARBA00022898"/>
    </source>
</evidence>
<evidence type="ECO:0000256" key="7">
    <source>
        <dbReference type="ARBA" id="ARBA00023239"/>
    </source>
</evidence>
<dbReference type="GO" id="GO:0048472">
    <property type="term" value="F:threonine-phosphate decarboxylase activity"/>
    <property type="evidence" value="ECO:0007669"/>
    <property type="project" value="UniProtKB-EC"/>
</dbReference>
<evidence type="ECO:0000256" key="1">
    <source>
        <dbReference type="ARBA" id="ARBA00001933"/>
    </source>
</evidence>
<reference evidence="11 12" key="1">
    <citation type="submission" date="2016-10" db="EMBL/GenBank/DDBJ databases">
        <authorList>
            <person name="de Groot N.N."/>
        </authorList>
    </citation>
    <scope>NUCLEOTIDE SEQUENCE [LARGE SCALE GENOMIC DNA]</scope>
    <source>
        <strain evidence="11 12">Nm1</strain>
    </source>
</reference>
<evidence type="ECO:0000313" key="11">
    <source>
        <dbReference type="EMBL" id="SDY37574.1"/>
    </source>
</evidence>
<dbReference type="SUPFAM" id="SSF53383">
    <property type="entry name" value="PLP-dependent transferases"/>
    <property type="match status" value="1"/>
</dbReference>
<dbReference type="Pfam" id="PF00155">
    <property type="entry name" value="Aminotran_1_2"/>
    <property type="match status" value="1"/>
</dbReference>
<dbReference type="InterPro" id="IPR015422">
    <property type="entry name" value="PyrdxlP-dep_Trfase_small"/>
</dbReference>
<feature type="domain" description="Aminotransferase class I/classII large" evidence="10">
    <location>
        <begin position="63"/>
        <end position="333"/>
    </location>
</feature>
<organism evidence="11 12">
    <name type="scientific">Nitrosomonas halophila</name>
    <dbReference type="NCBI Taxonomy" id="44576"/>
    <lineage>
        <taxon>Bacteria</taxon>
        <taxon>Pseudomonadati</taxon>
        <taxon>Pseudomonadota</taxon>
        <taxon>Betaproteobacteria</taxon>
        <taxon>Nitrosomonadales</taxon>
        <taxon>Nitrosomonadaceae</taxon>
        <taxon>Nitrosomonas</taxon>
    </lineage>
</organism>
<dbReference type="Proteomes" id="UP000198640">
    <property type="component" value="Unassembled WGS sequence"/>
</dbReference>
<evidence type="ECO:0000313" key="12">
    <source>
        <dbReference type="Proteomes" id="UP000198640"/>
    </source>
</evidence>
<sequence>MDIFEQSEQPAALHHGGRLRAAAARYAIPLESWLDLSTGINVNGWPVRTPPASTWVRLPEEEDELNASACRYYGAEAVLPVAGSQAAIQALPQLRAASHVSVLNPGYAEHAHAWQRNRHTVTAVTPAQIDAALATSDVLVIIHPNNPTGDVFSTAQLLAWHAQLAERGGWLIVDEAFMDATPESSLAPHAWIPGLIVLRSLGKFFGLAGARVGFVCAHPQLLTRLNHLLGPWTVNAPARWMAIAALQDDAWHERTRQRLLQDSRRLQALLCRHGLVPTGGSAFFQWIRTDRAAEIFAGLASQGILTRLFNQPDSLRLGLPGSESEWQRLASALAML</sequence>
<keyword evidence="7" id="KW-0456">Lyase</keyword>
<dbReference type="EC" id="4.1.1.81" evidence="4"/>
<dbReference type="Gene3D" id="3.40.640.10">
    <property type="entry name" value="Type I PLP-dependent aspartate aminotransferase-like (Major domain)"/>
    <property type="match status" value="1"/>
</dbReference>
<dbReference type="PANTHER" id="PTHR42885">
    <property type="entry name" value="HISTIDINOL-PHOSPHATE AMINOTRANSFERASE-RELATED"/>
    <property type="match status" value="1"/>
</dbReference>
<dbReference type="PROSITE" id="PS00105">
    <property type="entry name" value="AA_TRANSFER_CLASS_1"/>
    <property type="match status" value="1"/>
</dbReference>
<dbReference type="InterPro" id="IPR015424">
    <property type="entry name" value="PyrdxlP-dep_Trfase"/>
</dbReference>
<evidence type="ECO:0000256" key="9">
    <source>
        <dbReference type="ARBA" id="ARBA00048531"/>
    </source>
</evidence>
<comment type="function">
    <text evidence="2">Decarboxylates L-threonine-O-3-phosphate to yield (R)-1-amino-2-propanol O-2-phosphate, the precursor for the linkage between the nucleotide loop and the corrin ring in cobalamin.</text>
</comment>
<proteinExistence type="predicted"/>
<dbReference type="PANTHER" id="PTHR42885:SF1">
    <property type="entry name" value="THREONINE-PHOSPHATE DECARBOXYLASE"/>
    <property type="match status" value="1"/>
</dbReference>
<gene>
    <name evidence="11" type="ORF">SAMN05421881_103210</name>
</gene>
<evidence type="ECO:0000256" key="8">
    <source>
        <dbReference type="ARBA" id="ARBA00029996"/>
    </source>
</evidence>
<comment type="pathway">
    <text evidence="3">Cofactor biosynthesis; adenosylcobalamin biosynthesis.</text>
</comment>
<keyword evidence="5" id="KW-0169">Cobalamin biosynthesis</keyword>
<dbReference type="GO" id="GO:0009236">
    <property type="term" value="P:cobalamin biosynthetic process"/>
    <property type="evidence" value="ECO:0007669"/>
    <property type="project" value="UniProtKB-UniPathway"/>
</dbReference>
<dbReference type="NCBIfam" id="TIGR01140">
    <property type="entry name" value="L_thr_O3P_dcar"/>
    <property type="match status" value="1"/>
</dbReference>
<evidence type="ECO:0000256" key="4">
    <source>
        <dbReference type="ARBA" id="ARBA00012285"/>
    </source>
</evidence>